<keyword evidence="4" id="KW-0408">Iron</keyword>
<evidence type="ECO:0000259" key="8">
    <source>
        <dbReference type="Pfam" id="PF15628"/>
    </source>
</evidence>
<evidence type="ECO:0000256" key="3">
    <source>
        <dbReference type="ARBA" id="ARBA00022723"/>
    </source>
</evidence>
<dbReference type="SUPFAM" id="SSF48150">
    <property type="entry name" value="DNA-glycosylase"/>
    <property type="match status" value="1"/>
</dbReference>
<evidence type="ECO:0000313" key="10">
    <source>
        <dbReference type="EMBL" id="KAF5744814.1"/>
    </source>
</evidence>
<accession>A0A7J7DET8</accession>
<evidence type="ECO:0000256" key="7">
    <source>
        <dbReference type="SAM" id="MobiDB-lite"/>
    </source>
</evidence>
<reference evidence="10 11" key="1">
    <citation type="journal article" date="2020" name="Nat. Commun.">
        <title>Genome of Tripterygium wilfordii and identification of cytochrome P450 involved in triptolide biosynthesis.</title>
        <authorList>
            <person name="Tu L."/>
            <person name="Su P."/>
            <person name="Zhang Z."/>
            <person name="Gao L."/>
            <person name="Wang J."/>
            <person name="Hu T."/>
            <person name="Zhou J."/>
            <person name="Zhang Y."/>
            <person name="Zhao Y."/>
            <person name="Liu Y."/>
            <person name="Song Y."/>
            <person name="Tong Y."/>
            <person name="Lu Y."/>
            <person name="Yang J."/>
            <person name="Xu C."/>
            <person name="Jia M."/>
            <person name="Peters R.J."/>
            <person name="Huang L."/>
            <person name="Gao W."/>
        </authorList>
    </citation>
    <scope>NUCLEOTIDE SEQUENCE [LARGE SCALE GENOMIC DNA]</scope>
    <source>
        <strain evidence="11">cv. XIE 37</strain>
        <tissue evidence="10">Leaf</tissue>
    </source>
</reference>
<dbReference type="OrthoDB" id="5607at2759"/>
<dbReference type="InterPro" id="IPR028924">
    <property type="entry name" value="Perm-CXXC"/>
</dbReference>
<feature type="coiled-coil region" evidence="6">
    <location>
        <begin position="396"/>
        <end position="423"/>
    </location>
</feature>
<dbReference type="GO" id="GO:0046872">
    <property type="term" value="F:metal ion binding"/>
    <property type="evidence" value="ECO:0007669"/>
    <property type="project" value="UniProtKB-KW"/>
</dbReference>
<comment type="caution">
    <text evidence="10">The sequence shown here is derived from an EMBL/GenBank/DDBJ whole genome shotgun (WGS) entry which is preliminary data.</text>
</comment>
<dbReference type="Pfam" id="PF15628">
    <property type="entry name" value="RRM_DME"/>
    <property type="match status" value="1"/>
</dbReference>
<feature type="region of interest" description="Disordered" evidence="7">
    <location>
        <begin position="124"/>
        <end position="165"/>
    </location>
</feature>
<sequence length="1489" mass="168599">MEDSAKQDSWVPVTPGKTSLAPLEHVYTKRKIKRNTSESFLARILQKEICSKTSTSSLDEKEGLNGNRDEQPQHVEIPSWVPETPGKTSPAPVEHVYIKRQIKKSSGSFLARILTKEIYSKTSTSSLDEKEGLNRNKDDQPQHVEIPIGGPASSSLDRGVNKRKNDEINVFKKKKRRKAHRPKVVVDRPIVGANGKVVRILQPKTPKLATPKRVGKRFGKKGSDMTVDANSAAKSAKARRVLKFDFEDCPAEVQFIAVEADTQPVQNNLWKKSTLVPMDWRCHGLRSSRNYNRHAYKSIFGAYSSLSIIRRLGLNFPKTCKRPRIQRKQKVYSSVNNKINSIEMMLSGNTSIVQMERQRSKNLVSLITTAEYNRLPSDCFSLPTSRKLAVVLPEVEADEIKRIDDLERMIDRMMEERSQNLLQSTYKDAMHDRIILEKFTGLHASSVNSEDTYLRHERSPSTLDVTGSTFICPGPKDVLHKEEFDSFMTENLHYIVQQLERLNINDGGNQLMVQEKDVHGLQSKPGTVIPYKEPKKREKVKIYLDLSEIEESWNQIMKMGDCNSQDKANEQTAEWWEQERKVFHGRIFAFSSRMHKILGDRRFKQWKGSVVDSVIGVFLTQNVFDHLSSSAYMSLASKFPAQTRSNHETSYKDLEINESQKLTLGELVCDSQGNRYFVSQPDEDEVGTSQEPETDTVIPLIEEEGATNERKENCHELQTETVIPLVEEEGATDESIKNIQLWTEGENQMPNLKMMNVLPGTHEFLSSHDCSDSSENIHYHSDVGFTEDMERSQAKHLDFENNAGAMESTITNMKKQPPNAQDEEMVLCNSLVTPESSSLEEVAIGKNLQISSCPQGGPINSPSENMPAYSITNPKKPRRRGRKVNSNKEGISSDSKDVKTKKGPSGRRKKPGKKKQAEPFDWNSLRTTYSTGRQRGRDQMDFVDWEAVRRAKHSEVVEAIKERGQQSIIAGRIQDFLNRVAELHGSIDLEWLRDVPPDESKRYLLEVQGLGLKSVECVRLLTLQHVAFPVDTNVARITVRLGWVPLKPLPDGVRLHELEDYPNPDTIQKYLWPRLSTLDHKTLYELHYQMITFGKVFCTKKNPNCNACPLRGECKHFASAFASSRLTLPGSSDNRVAAATMPVTVENPYMVFKPVSVSLIEANILSGSEHQPNLCIPIIEEPLDSDSELGESSEPAEPLDLVCDKSPRLAEVCAKSLESDIEDLLKDDQNEMPPIEMDMAVFKINVRNVVLQDCNMILEDDDVSKALVALTPEAASIPTSKLRNASRLRTEHRVYELPDSHPLLEGLARRVHDDPTHYLLAIWTPGETANSFEQPKKRCTQESGLCNDQTCFSCNCIREQNSDTIRGTILIPCRTAMRASFPLNGTYFQVNEVFADHETSNNPLTVPRRLIWNLPMRTVFFGTSTSSVTRGLSTPEIQLSFWRGFICVRGFERETMTPRPLSVRFHVSTSASMSSKAKRNRKEKKIDET</sequence>
<feature type="region of interest" description="Disordered" evidence="7">
    <location>
        <begin position="54"/>
        <end position="92"/>
    </location>
</feature>
<dbReference type="GO" id="GO:0019104">
    <property type="term" value="F:DNA N-glycosylase activity"/>
    <property type="evidence" value="ECO:0007669"/>
    <property type="project" value="InterPro"/>
</dbReference>
<dbReference type="PANTHER" id="PTHR46213">
    <property type="entry name" value="TRANSCRIPTIONAL ACTIVATOR DEMETER"/>
    <property type="match status" value="1"/>
</dbReference>
<dbReference type="InterPro" id="IPR003651">
    <property type="entry name" value="Endonuclease3_FeS-loop_motif"/>
</dbReference>
<dbReference type="InterPro" id="IPR044811">
    <property type="entry name" value="DME/ROS1"/>
</dbReference>
<dbReference type="SMART" id="SM00525">
    <property type="entry name" value="FES"/>
    <property type="match status" value="1"/>
</dbReference>
<gene>
    <name evidence="10" type="ORF">HS088_TW07G00394</name>
</gene>
<protein>
    <submittedName>
        <fullName evidence="10">Uncharacterized protein</fullName>
    </submittedName>
</protein>
<dbReference type="Proteomes" id="UP000593562">
    <property type="component" value="Unassembled WGS sequence"/>
</dbReference>
<feature type="domain" description="Demeter RRM-fold" evidence="8">
    <location>
        <begin position="1367"/>
        <end position="1467"/>
    </location>
</feature>
<keyword evidence="2" id="KW-0004">4Fe-4S</keyword>
<evidence type="ECO:0000256" key="1">
    <source>
        <dbReference type="ARBA" id="ARBA00001966"/>
    </source>
</evidence>
<keyword evidence="3" id="KW-0479">Metal-binding</keyword>
<feature type="domain" description="Permuted single zf-CXXC unit" evidence="9">
    <location>
        <begin position="1335"/>
        <end position="1364"/>
    </location>
</feature>
<keyword evidence="6" id="KW-0175">Coiled coil</keyword>
<dbReference type="GO" id="GO:0035514">
    <property type="term" value="F:DNA demethylase activity"/>
    <property type="evidence" value="ECO:0007669"/>
    <property type="project" value="InterPro"/>
</dbReference>
<dbReference type="GO" id="GO:0006281">
    <property type="term" value="P:DNA repair"/>
    <property type="evidence" value="ECO:0007669"/>
    <property type="project" value="InterPro"/>
</dbReference>
<name>A0A7J7DET8_TRIWF</name>
<dbReference type="Gene3D" id="1.10.1670.10">
    <property type="entry name" value="Helix-hairpin-Helix base-excision DNA repair enzymes (C-terminal)"/>
    <property type="match status" value="1"/>
</dbReference>
<proteinExistence type="predicted"/>
<feature type="compositionally biased region" description="Basic residues" evidence="7">
    <location>
        <begin position="875"/>
        <end position="885"/>
    </location>
</feature>
<dbReference type="EMBL" id="JAAARO010000007">
    <property type="protein sequence ID" value="KAF5744814.1"/>
    <property type="molecule type" value="Genomic_DNA"/>
</dbReference>
<evidence type="ECO:0000313" key="11">
    <source>
        <dbReference type="Proteomes" id="UP000593562"/>
    </source>
</evidence>
<evidence type="ECO:0000256" key="5">
    <source>
        <dbReference type="ARBA" id="ARBA00023014"/>
    </source>
</evidence>
<feature type="compositionally biased region" description="Polar residues" evidence="7">
    <location>
        <begin position="853"/>
        <end position="864"/>
    </location>
</feature>
<dbReference type="GO" id="GO:0051539">
    <property type="term" value="F:4 iron, 4 sulfur cluster binding"/>
    <property type="evidence" value="ECO:0007669"/>
    <property type="project" value="UniProtKB-KW"/>
</dbReference>
<comment type="cofactor">
    <cofactor evidence="1">
        <name>[4Fe-4S] cluster</name>
        <dbReference type="ChEBI" id="CHEBI:49883"/>
    </cofactor>
</comment>
<evidence type="ECO:0000256" key="2">
    <source>
        <dbReference type="ARBA" id="ARBA00022485"/>
    </source>
</evidence>
<evidence type="ECO:0000256" key="4">
    <source>
        <dbReference type="ARBA" id="ARBA00023004"/>
    </source>
</evidence>
<evidence type="ECO:0000256" key="6">
    <source>
        <dbReference type="SAM" id="Coils"/>
    </source>
</evidence>
<feature type="compositionally biased region" description="Basic and acidic residues" evidence="7">
    <location>
        <begin position="127"/>
        <end position="142"/>
    </location>
</feature>
<feature type="region of interest" description="Disordered" evidence="7">
    <location>
        <begin position="853"/>
        <end position="922"/>
    </location>
</feature>
<keyword evidence="5" id="KW-0411">Iron-sulfur</keyword>
<dbReference type="InterPro" id="IPR011257">
    <property type="entry name" value="DNA_glycosylase"/>
</dbReference>
<dbReference type="GO" id="GO:0141166">
    <property type="term" value="P:chromosomal 5-methylcytosine DNA demethylation pathway"/>
    <property type="evidence" value="ECO:0007669"/>
    <property type="project" value="InterPro"/>
</dbReference>
<evidence type="ECO:0000259" key="9">
    <source>
        <dbReference type="Pfam" id="PF15629"/>
    </source>
</evidence>
<dbReference type="InterPro" id="IPR028925">
    <property type="entry name" value="RRM_DME"/>
</dbReference>
<organism evidence="10 11">
    <name type="scientific">Tripterygium wilfordii</name>
    <name type="common">Thunder God vine</name>
    <dbReference type="NCBI Taxonomy" id="458696"/>
    <lineage>
        <taxon>Eukaryota</taxon>
        <taxon>Viridiplantae</taxon>
        <taxon>Streptophyta</taxon>
        <taxon>Embryophyta</taxon>
        <taxon>Tracheophyta</taxon>
        <taxon>Spermatophyta</taxon>
        <taxon>Magnoliopsida</taxon>
        <taxon>eudicotyledons</taxon>
        <taxon>Gunneridae</taxon>
        <taxon>Pentapetalae</taxon>
        <taxon>rosids</taxon>
        <taxon>fabids</taxon>
        <taxon>Celastrales</taxon>
        <taxon>Celastraceae</taxon>
        <taxon>Tripterygium</taxon>
    </lineage>
</organism>
<keyword evidence="11" id="KW-1185">Reference proteome</keyword>
<dbReference type="InterPro" id="IPR023170">
    <property type="entry name" value="HhH_base_excis_C"/>
</dbReference>
<dbReference type="InParanoid" id="A0A7J7DET8"/>
<dbReference type="PANTHER" id="PTHR46213:SF13">
    <property type="entry name" value="DEMETER-LIKE PROTEIN 2-RELATED"/>
    <property type="match status" value="1"/>
</dbReference>
<dbReference type="Pfam" id="PF15629">
    <property type="entry name" value="Perm-CXXC"/>
    <property type="match status" value="1"/>
</dbReference>
<feature type="compositionally biased region" description="Basic and acidic residues" evidence="7">
    <location>
        <begin position="58"/>
        <end position="73"/>
    </location>
</feature>
<feature type="compositionally biased region" description="Basic residues" evidence="7">
    <location>
        <begin position="901"/>
        <end position="914"/>
    </location>
</feature>